<comment type="caution">
    <text evidence="1">The sequence shown here is derived from an EMBL/GenBank/DDBJ whole genome shotgun (WGS) entry which is preliminary data.</text>
</comment>
<reference evidence="1" key="1">
    <citation type="submission" date="2018-11" db="EMBL/GenBank/DDBJ databases">
        <authorList>
            <consortium name="Pathogen Informatics"/>
        </authorList>
    </citation>
    <scope>NUCLEOTIDE SEQUENCE</scope>
</reference>
<dbReference type="Proteomes" id="UP000784294">
    <property type="component" value="Unassembled WGS sequence"/>
</dbReference>
<dbReference type="AlphaFoldDB" id="A0A3S5CUZ5"/>
<keyword evidence="2" id="KW-1185">Reference proteome</keyword>
<proteinExistence type="predicted"/>
<evidence type="ECO:0000313" key="2">
    <source>
        <dbReference type="Proteomes" id="UP000784294"/>
    </source>
</evidence>
<name>A0A3S5CUZ5_9PLAT</name>
<organism evidence="1 2">
    <name type="scientific">Protopolystoma xenopodis</name>
    <dbReference type="NCBI Taxonomy" id="117903"/>
    <lineage>
        <taxon>Eukaryota</taxon>
        <taxon>Metazoa</taxon>
        <taxon>Spiralia</taxon>
        <taxon>Lophotrochozoa</taxon>
        <taxon>Platyhelminthes</taxon>
        <taxon>Monogenea</taxon>
        <taxon>Polyopisthocotylea</taxon>
        <taxon>Polystomatidea</taxon>
        <taxon>Polystomatidae</taxon>
        <taxon>Protopolystoma</taxon>
    </lineage>
</organism>
<protein>
    <submittedName>
        <fullName evidence="1">Uncharacterized protein</fullName>
    </submittedName>
</protein>
<gene>
    <name evidence="1" type="ORF">PXEA_LOCUS33606</name>
</gene>
<sequence>MQALSIIRQHGKDVLAQDKVKSPGSSADLSVWIVFATGIWRLADLVANLSLENAPILCSAFSSKVCCDDLLENKGSKEAEKLYLEAYRIFDNALILHSLSEANESGELILYDYEGVIELANSVMLLQVT</sequence>
<evidence type="ECO:0000313" key="1">
    <source>
        <dbReference type="EMBL" id="VEL40166.1"/>
    </source>
</evidence>
<dbReference type="EMBL" id="CAAALY010263922">
    <property type="protein sequence ID" value="VEL40166.1"/>
    <property type="molecule type" value="Genomic_DNA"/>
</dbReference>
<accession>A0A3S5CUZ5</accession>